<reference evidence="15" key="1">
    <citation type="submission" date="2014-08" db="EMBL/GenBank/DDBJ databases">
        <authorList>
            <person name="Sharma Rahul"/>
            <person name="Thines Marco"/>
        </authorList>
    </citation>
    <scope>NUCLEOTIDE SEQUENCE</scope>
</reference>
<dbReference type="CDD" id="cd05471">
    <property type="entry name" value="pepsin_like"/>
    <property type="match status" value="1"/>
</dbReference>
<dbReference type="PROSITE" id="PS00141">
    <property type="entry name" value="ASP_PROTEASE"/>
    <property type="match status" value="2"/>
</dbReference>
<evidence type="ECO:0000256" key="9">
    <source>
        <dbReference type="ARBA" id="ARBA00023288"/>
    </source>
</evidence>
<keyword evidence="3" id="KW-1003">Cell membrane</keyword>
<evidence type="ECO:0000256" key="4">
    <source>
        <dbReference type="ARBA" id="ARBA00022670"/>
    </source>
</evidence>
<dbReference type="PROSITE" id="PS51767">
    <property type="entry name" value="PEPTIDASE_A1"/>
    <property type="match status" value="1"/>
</dbReference>
<dbReference type="InterPro" id="IPR001969">
    <property type="entry name" value="Aspartic_peptidase_AS"/>
</dbReference>
<keyword evidence="4 11" id="KW-0645">Protease</keyword>
<feature type="region of interest" description="Disordered" evidence="12">
    <location>
        <begin position="494"/>
        <end position="516"/>
    </location>
</feature>
<dbReference type="InterPro" id="IPR033121">
    <property type="entry name" value="PEPTIDASE_A1"/>
</dbReference>
<protein>
    <submittedName>
        <fullName evidence="15">Aspartyl protease</fullName>
    </submittedName>
</protein>
<keyword evidence="9" id="KW-0449">Lipoprotein</keyword>
<dbReference type="InterPro" id="IPR001461">
    <property type="entry name" value="Aspartic_peptidase_A1"/>
</dbReference>
<feature type="signal peptide" evidence="13">
    <location>
        <begin position="1"/>
        <end position="20"/>
    </location>
</feature>
<dbReference type="Gene3D" id="2.40.70.10">
    <property type="entry name" value="Acid Proteases"/>
    <property type="match status" value="2"/>
</dbReference>
<feature type="compositionally biased region" description="Low complexity" evidence="12">
    <location>
        <begin position="450"/>
        <end position="480"/>
    </location>
</feature>
<dbReference type="GO" id="GO:0006508">
    <property type="term" value="P:proteolysis"/>
    <property type="evidence" value="ECO:0007669"/>
    <property type="project" value="UniProtKB-KW"/>
</dbReference>
<dbReference type="PRINTS" id="PR00792">
    <property type="entry name" value="PEPSIN"/>
</dbReference>
<name>A0A0F7SE54_PHARH</name>
<evidence type="ECO:0000256" key="8">
    <source>
        <dbReference type="ARBA" id="ARBA00023180"/>
    </source>
</evidence>
<evidence type="ECO:0000256" key="13">
    <source>
        <dbReference type="SAM" id="SignalP"/>
    </source>
</evidence>
<feature type="active site" evidence="10">
    <location>
        <position position="319"/>
    </location>
</feature>
<evidence type="ECO:0000256" key="1">
    <source>
        <dbReference type="ARBA" id="ARBA00004236"/>
    </source>
</evidence>
<keyword evidence="13" id="KW-0732">Signal</keyword>
<comment type="subcellular location">
    <subcellularLocation>
        <location evidence="1">Cell membrane</location>
    </subcellularLocation>
</comment>
<dbReference type="InterPro" id="IPR021109">
    <property type="entry name" value="Peptidase_aspartic_dom_sf"/>
</dbReference>
<evidence type="ECO:0000256" key="5">
    <source>
        <dbReference type="ARBA" id="ARBA00022750"/>
    </source>
</evidence>
<dbReference type="EMBL" id="LN483116">
    <property type="protein sequence ID" value="CDZ96236.1"/>
    <property type="molecule type" value="Genomic_DNA"/>
</dbReference>
<evidence type="ECO:0000256" key="3">
    <source>
        <dbReference type="ARBA" id="ARBA00022475"/>
    </source>
</evidence>
<keyword evidence="6 11" id="KW-0378">Hydrolase</keyword>
<accession>A0A0F7SE54</accession>
<feature type="domain" description="Peptidase A1" evidence="14">
    <location>
        <begin position="115"/>
        <end position="429"/>
    </location>
</feature>
<dbReference type="GO" id="GO:0004190">
    <property type="term" value="F:aspartic-type endopeptidase activity"/>
    <property type="evidence" value="ECO:0007669"/>
    <property type="project" value="UniProtKB-KW"/>
</dbReference>
<dbReference type="FunFam" id="2.40.70.10:FF:000060">
    <property type="entry name" value="Aspartic-type endopeptidase ctsD"/>
    <property type="match status" value="1"/>
</dbReference>
<keyword evidence="7" id="KW-0472">Membrane</keyword>
<dbReference type="PANTHER" id="PTHR47966:SF57">
    <property type="entry name" value="PEPTIDASE A1 DOMAIN-CONTAINING PROTEIN"/>
    <property type="match status" value="1"/>
</dbReference>
<sequence>MFSLVPFLAALALFPTNAFSLRIPLERAVRPSDLGSPFENLNQAHNALEARYARFLALDGDDTRQSLERRWRDRAQARRLRRRQILGEEASDDESLVKRADAEISLTNVYSDATYIAAIQIGTPSQTVNVIVDTGSSDLFVASTECSGCTDSAYEFDAAKSSSLQKSSTSFSITYGSGSAQGVLATDYVSIDSFNVSQTFGLVSKIGNSLIFSPLSGIWGFGFQSLSQSGAMPYWLNLVNSNRLTDTIMGCYLTRSSSNAVTSDGGEFTLGSIDSSRYTGDINYINMPSGTQSYWIVEMDSITVGSTKVALSGKKVAIDTGTTLIVGPSADVAAIYAQIPNSQSGTGGQYAFPCNSQTVVSLVFGGISYGIDTRDLKRGSYGGSSTMCLGSIAATDLGSSAPMNWIVGDVFLKNVYTVFRYSPASVGFAALSGSSNVDFVSTATVATSSARPSSTTSSAGTVSAPSATSSNSASSVPKSSIGSSTSFMRTVLTSSSGSSLGSATATPLSSTTMTTDQSGSSAAVVVVTGGIITDRLPAASAISSTSATSASVGVSTSSGERSKLVVGLKMWVGAVVSGALVNLSVI</sequence>
<dbReference type="AlphaFoldDB" id="A0A0F7SE54"/>
<dbReference type="PANTHER" id="PTHR47966">
    <property type="entry name" value="BETA-SITE APP-CLEAVING ENZYME, ISOFORM A-RELATED"/>
    <property type="match status" value="1"/>
</dbReference>
<evidence type="ECO:0000256" key="12">
    <source>
        <dbReference type="SAM" id="MobiDB-lite"/>
    </source>
</evidence>
<keyword evidence="5 11" id="KW-0064">Aspartyl protease</keyword>
<feature type="active site" evidence="10">
    <location>
        <position position="133"/>
    </location>
</feature>
<dbReference type="FunFam" id="2.40.70.10:FF:000008">
    <property type="entry name" value="Cathepsin D"/>
    <property type="match status" value="1"/>
</dbReference>
<organism evidence="15">
    <name type="scientific">Phaffia rhodozyma</name>
    <name type="common">Yeast</name>
    <name type="synonym">Xanthophyllomyces dendrorhous</name>
    <dbReference type="NCBI Taxonomy" id="264483"/>
    <lineage>
        <taxon>Eukaryota</taxon>
        <taxon>Fungi</taxon>
        <taxon>Dikarya</taxon>
        <taxon>Basidiomycota</taxon>
        <taxon>Agaricomycotina</taxon>
        <taxon>Tremellomycetes</taxon>
        <taxon>Cystofilobasidiales</taxon>
        <taxon>Mrakiaceae</taxon>
        <taxon>Phaffia</taxon>
    </lineage>
</organism>
<evidence type="ECO:0000256" key="11">
    <source>
        <dbReference type="RuleBase" id="RU000454"/>
    </source>
</evidence>
<evidence type="ECO:0000256" key="10">
    <source>
        <dbReference type="PIRSR" id="PIRSR601461-1"/>
    </source>
</evidence>
<evidence type="ECO:0000256" key="7">
    <source>
        <dbReference type="ARBA" id="ARBA00023136"/>
    </source>
</evidence>
<feature type="chain" id="PRO_5002521941" evidence="13">
    <location>
        <begin position="21"/>
        <end position="586"/>
    </location>
</feature>
<feature type="region of interest" description="Disordered" evidence="12">
    <location>
        <begin position="450"/>
        <end position="482"/>
    </location>
</feature>
<evidence type="ECO:0000259" key="14">
    <source>
        <dbReference type="PROSITE" id="PS51767"/>
    </source>
</evidence>
<comment type="similarity">
    <text evidence="2 11">Belongs to the peptidase A1 family.</text>
</comment>
<proteinExistence type="inferred from homology"/>
<keyword evidence="8" id="KW-0325">Glycoprotein</keyword>
<evidence type="ECO:0000313" key="15">
    <source>
        <dbReference type="EMBL" id="CDZ96236.1"/>
    </source>
</evidence>
<dbReference type="InterPro" id="IPR034164">
    <property type="entry name" value="Pepsin-like_dom"/>
</dbReference>
<evidence type="ECO:0000256" key="6">
    <source>
        <dbReference type="ARBA" id="ARBA00022801"/>
    </source>
</evidence>
<dbReference type="SUPFAM" id="SSF50630">
    <property type="entry name" value="Acid proteases"/>
    <property type="match status" value="1"/>
</dbReference>
<evidence type="ECO:0000256" key="2">
    <source>
        <dbReference type="ARBA" id="ARBA00007447"/>
    </source>
</evidence>
<dbReference type="Pfam" id="PF00026">
    <property type="entry name" value="Asp"/>
    <property type="match status" value="1"/>
</dbReference>
<dbReference type="GO" id="GO:0005886">
    <property type="term" value="C:plasma membrane"/>
    <property type="evidence" value="ECO:0007669"/>
    <property type="project" value="UniProtKB-SubCell"/>
</dbReference>